<evidence type="ECO:0000313" key="2">
    <source>
        <dbReference type="EMBL" id="AGT17320.1"/>
    </source>
</evidence>
<reference evidence="2" key="1">
    <citation type="submission" date="2013-05" db="EMBL/GenBank/DDBJ databases">
        <title>Building the sugarcane genome for biotechnology and identifying evolutionary trends.</title>
        <authorList>
            <person name="De Setta N."/>
            <person name="Monteiro-Vitorello C.B."/>
            <person name="Metcalfe C.J."/>
            <person name="Cruz G.M.Q."/>
            <person name="Del Bem L.E."/>
            <person name="Vicentini R."/>
            <person name="Nogueira F.T.S."/>
            <person name="Campos R.A."/>
            <person name="Nunes S.L."/>
            <person name="Turrini P.C.G."/>
            <person name="Vieira A.P."/>
            <person name="Cruz E.A.O."/>
            <person name="Correa T.C.S."/>
            <person name="Hotta C.T."/>
            <person name="de Mello-Varani A."/>
            <person name="Vautrin S."/>
            <person name="Trindade A.S."/>
            <person name="Vilela M.M."/>
            <person name="Horta C.L."/>
            <person name="Sato P.M."/>
            <person name="de Andrade R.F."/>
            <person name="Nishiyama M.Y."/>
            <person name="Cardoso-Silva C.B."/>
            <person name="Scortecci K.C."/>
            <person name="Garcia A.A.F."/>
            <person name="Carneiro M.S."/>
            <person name="Kim C."/>
            <person name="Paterson A.H."/>
            <person name="Berges H."/>
            <person name="D'Hont A."/>
            <person name="de-Souza A.P."/>
            <person name="Souza G.M."/>
            <person name="Vincentz M."/>
            <person name="Kitajima J.P."/>
            <person name="Van Sluys M.-A."/>
        </authorList>
    </citation>
    <scope>NUCLEOTIDE SEQUENCE</scope>
</reference>
<feature type="transmembrane region" description="Helical" evidence="1">
    <location>
        <begin position="75"/>
        <end position="98"/>
    </location>
</feature>
<dbReference type="InterPro" id="IPR001757">
    <property type="entry name" value="P_typ_ATPase"/>
</dbReference>
<dbReference type="InterPro" id="IPR036412">
    <property type="entry name" value="HAD-like_sf"/>
</dbReference>
<keyword evidence="1" id="KW-0472">Membrane</keyword>
<dbReference type="Gene3D" id="1.20.1110.10">
    <property type="entry name" value="Calcium-transporting ATPase, transmembrane domain"/>
    <property type="match status" value="1"/>
</dbReference>
<dbReference type="InterPro" id="IPR023214">
    <property type="entry name" value="HAD_sf"/>
</dbReference>
<dbReference type="PANTHER" id="PTHR42861">
    <property type="entry name" value="CALCIUM-TRANSPORTING ATPASE"/>
    <property type="match status" value="1"/>
</dbReference>
<dbReference type="PRINTS" id="PR00119">
    <property type="entry name" value="CATATPASE"/>
</dbReference>
<feature type="transmembrane region" description="Helical" evidence="1">
    <location>
        <begin position="105"/>
        <end position="125"/>
    </location>
</feature>
<dbReference type="AlphaFoldDB" id="A0A059Q2D9"/>
<dbReference type="GO" id="GO:0016887">
    <property type="term" value="F:ATP hydrolysis activity"/>
    <property type="evidence" value="ECO:0007669"/>
    <property type="project" value="InterPro"/>
</dbReference>
<evidence type="ECO:0000256" key="1">
    <source>
        <dbReference type="SAM" id="Phobius"/>
    </source>
</evidence>
<sequence length="176" mass="18723">MTGDGVNDAPTLKKADIGIAVADATDAARAASDIVLTEPGLSVIISAVLTSRAIFQRMKNYTIYAPSSSAASLSWWPAASSFFCIGLLACCMVLYYCLPACYCALLMAASWYCALLMVLNCYWPANTAAPLMASCLTGGRRPVAQGREVWPACWEVVPAACGWVVATAGWNFCITR</sequence>
<protein>
    <submittedName>
        <fullName evidence="2">Plasma membrane H+ ATPase</fullName>
    </submittedName>
</protein>
<dbReference type="EMBL" id="KF184905">
    <property type="protein sequence ID" value="AGT17320.1"/>
    <property type="molecule type" value="Genomic_DNA"/>
</dbReference>
<organism evidence="2">
    <name type="scientific">Saccharum hybrid cultivar R570</name>
    <dbReference type="NCBI Taxonomy" id="131158"/>
    <lineage>
        <taxon>Eukaryota</taxon>
        <taxon>Viridiplantae</taxon>
        <taxon>Streptophyta</taxon>
        <taxon>Embryophyta</taxon>
        <taxon>Tracheophyta</taxon>
        <taxon>Spermatophyta</taxon>
        <taxon>Magnoliopsida</taxon>
        <taxon>Liliopsida</taxon>
        <taxon>Poales</taxon>
        <taxon>Poaceae</taxon>
        <taxon>PACMAD clade</taxon>
        <taxon>Panicoideae</taxon>
        <taxon>Andropogonodae</taxon>
        <taxon>Andropogoneae</taxon>
        <taxon>Saccharinae</taxon>
        <taxon>Saccharum</taxon>
        <taxon>Saccharum officinarum species complex</taxon>
    </lineage>
</organism>
<proteinExistence type="predicted"/>
<dbReference type="Gene3D" id="3.40.50.1000">
    <property type="entry name" value="HAD superfamily/HAD-like"/>
    <property type="match status" value="1"/>
</dbReference>
<dbReference type="GO" id="GO:0005524">
    <property type="term" value="F:ATP binding"/>
    <property type="evidence" value="ECO:0007669"/>
    <property type="project" value="InterPro"/>
</dbReference>
<accession>A0A059Q2D9</accession>
<dbReference type="PRINTS" id="PR00120">
    <property type="entry name" value="HATPASE"/>
</dbReference>
<dbReference type="GO" id="GO:0016020">
    <property type="term" value="C:membrane"/>
    <property type="evidence" value="ECO:0007669"/>
    <property type="project" value="InterPro"/>
</dbReference>
<keyword evidence="1" id="KW-0812">Transmembrane</keyword>
<gene>
    <name evidence="2" type="ORF">SHCRBa_149_L06_R_230</name>
</gene>
<name>A0A059Q2D9_9POAL</name>
<keyword evidence="1" id="KW-1133">Transmembrane helix</keyword>
<dbReference type="SUPFAM" id="SSF56784">
    <property type="entry name" value="HAD-like"/>
    <property type="match status" value="1"/>
</dbReference>